<evidence type="ECO:0000256" key="1">
    <source>
        <dbReference type="ARBA" id="ARBA00022448"/>
    </source>
</evidence>
<evidence type="ECO:0000259" key="4">
    <source>
        <dbReference type="PROSITE" id="PS50893"/>
    </source>
</evidence>
<keyword evidence="1" id="KW-0813">Transport</keyword>
<dbReference type="PANTHER" id="PTHR24220:SF86">
    <property type="entry name" value="ABC TRANSPORTER ABCH.1"/>
    <property type="match status" value="1"/>
</dbReference>
<dbReference type="InterPro" id="IPR003593">
    <property type="entry name" value="AAA+_ATPase"/>
</dbReference>
<dbReference type="Gene3D" id="3.40.50.300">
    <property type="entry name" value="P-loop containing nucleotide triphosphate hydrolases"/>
    <property type="match status" value="1"/>
</dbReference>
<reference evidence="6" key="1">
    <citation type="journal article" date="2022" name="Int. J. Syst. Evol. Microbiol.">
        <title>Anaeromyxobacter oryzae sp. nov., Anaeromyxobacter diazotrophicus sp. nov. and Anaeromyxobacter paludicola sp. nov., isolated from paddy soils.</title>
        <authorList>
            <person name="Itoh H."/>
            <person name="Xu Z."/>
            <person name="Mise K."/>
            <person name="Masuda Y."/>
            <person name="Ushijima N."/>
            <person name="Hayakawa C."/>
            <person name="Shiratori Y."/>
            <person name="Senoo K."/>
        </authorList>
    </citation>
    <scope>NUCLEOTIDE SEQUENCE [LARGE SCALE GENOMIC DNA]</scope>
    <source>
        <strain evidence="6">Red232</strain>
    </source>
</reference>
<dbReference type="CDD" id="cd03255">
    <property type="entry name" value="ABC_MJ0796_LolCDE_FtsE"/>
    <property type="match status" value="1"/>
</dbReference>
<dbReference type="InterPro" id="IPR017911">
    <property type="entry name" value="MacB-like_ATP-bd"/>
</dbReference>
<evidence type="ECO:0000256" key="2">
    <source>
        <dbReference type="ARBA" id="ARBA00022741"/>
    </source>
</evidence>
<accession>A0ABM7WUT5</accession>
<dbReference type="InterPro" id="IPR017871">
    <property type="entry name" value="ABC_transporter-like_CS"/>
</dbReference>
<keyword evidence="3 5" id="KW-0067">ATP-binding</keyword>
<dbReference type="InterPro" id="IPR003439">
    <property type="entry name" value="ABC_transporter-like_ATP-bd"/>
</dbReference>
<evidence type="ECO:0000313" key="6">
    <source>
        <dbReference type="Proteomes" id="UP001162891"/>
    </source>
</evidence>
<feature type="domain" description="ABC transporter" evidence="4">
    <location>
        <begin position="6"/>
        <end position="242"/>
    </location>
</feature>
<dbReference type="EMBL" id="AP025591">
    <property type="protein sequence ID" value="BDG03268.1"/>
    <property type="molecule type" value="Genomic_DNA"/>
</dbReference>
<dbReference type="InterPro" id="IPR015854">
    <property type="entry name" value="ABC_transpr_LolD-like"/>
</dbReference>
<gene>
    <name evidence="5" type="ORF">AMOR_22640</name>
</gene>
<evidence type="ECO:0000256" key="3">
    <source>
        <dbReference type="ARBA" id="ARBA00022840"/>
    </source>
</evidence>
<dbReference type="Proteomes" id="UP001162891">
    <property type="component" value="Chromosome"/>
</dbReference>
<keyword evidence="6" id="KW-1185">Reference proteome</keyword>
<dbReference type="SMART" id="SM00382">
    <property type="entry name" value="AAA"/>
    <property type="match status" value="1"/>
</dbReference>
<protein>
    <submittedName>
        <fullName evidence="5">Macrolide ABC transporter ATP-binding protein</fullName>
    </submittedName>
</protein>
<proteinExistence type="predicted"/>
<dbReference type="InterPro" id="IPR027417">
    <property type="entry name" value="P-loop_NTPase"/>
</dbReference>
<organism evidence="5 6">
    <name type="scientific">Anaeromyxobacter oryzae</name>
    <dbReference type="NCBI Taxonomy" id="2918170"/>
    <lineage>
        <taxon>Bacteria</taxon>
        <taxon>Pseudomonadati</taxon>
        <taxon>Myxococcota</taxon>
        <taxon>Myxococcia</taxon>
        <taxon>Myxococcales</taxon>
        <taxon>Cystobacterineae</taxon>
        <taxon>Anaeromyxobacteraceae</taxon>
        <taxon>Anaeromyxobacter</taxon>
    </lineage>
</organism>
<keyword evidence="2" id="KW-0547">Nucleotide-binding</keyword>
<name>A0ABM7WUT5_9BACT</name>
<dbReference type="PANTHER" id="PTHR24220">
    <property type="entry name" value="IMPORT ATP-BINDING PROTEIN"/>
    <property type="match status" value="1"/>
</dbReference>
<dbReference type="SUPFAM" id="SSF52540">
    <property type="entry name" value="P-loop containing nucleoside triphosphate hydrolases"/>
    <property type="match status" value="1"/>
</dbReference>
<dbReference type="PROSITE" id="PS00211">
    <property type="entry name" value="ABC_TRANSPORTER_1"/>
    <property type="match status" value="1"/>
</dbReference>
<dbReference type="GO" id="GO:0005524">
    <property type="term" value="F:ATP binding"/>
    <property type="evidence" value="ECO:0007669"/>
    <property type="project" value="UniProtKB-KW"/>
</dbReference>
<dbReference type="Pfam" id="PF00005">
    <property type="entry name" value="ABC_tran"/>
    <property type="match status" value="1"/>
</dbReference>
<sequence>MAEPLIVVEDLHRHYEVGGETVRALDGVSFSIARGEWVAIIGQSGSGKSTLMNLLGCLDTPTAGVYRLNGSDVEGLADDALADLRNKEIGFVFQTFQLLPRASALANVELPLVYRGLPRRERRARAEEALRSVGLAHRMTHKPNELSGGQRQRVAIARALVGEPSILLADEPTGNLDSQTGEEIIRLFGELNVRGHTIILVTHEPKLAARCPRAIRLSDGRVVGDGPGSEIATLGAARVVHA</sequence>
<dbReference type="PROSITE" id="PS50893">
    <property type="entry name" value="ABC_TRANSPORTER_2"/>
    <property type="match status" value="1"/>
</dbReference>
<dbReference type="RefSeq" id="WP_248361130.1">
    <property type="nucleotide sequence ID" value="NZ_AP025591.1"/>
</dbReference>
<evidence type="ECO:0000313" key="5">
    <source>
        <dbReference type="EMBL" id="BDG03268.1"/>
    </source>
</evidence>